<gene>
    <name evidence="1" type="ORF">IEQ34_001562</name>
</gene>
<dbReference type="AlphaFoldDB" id="A0AAV7HP02"/>
<sequence>MSALILYRMLQKGYSCIMATIVEDEVVEKKRAVAPPVYQGVFCRDMAAVGTMLSRGISVKYEGLIC</sequence>
<organism evidence="1 2">
    <name type="scientific">Dendrobium chrysotoxum</name>
    <name type="common">Orchid</name>
    <dbReference type="NCBI Taxonomy" id="161865"/>
    <lineage>
        <taxon>Eukaryota</taxon>
        <taxon>Viridiplantae</taxon>
        <taxon>Streptophyta</taxon>
        <taxon>Embryophyta</taxon>
        <taxon>Tracheophyta</taxon>
        <taxon>Spermatophyta</taxon>
        <taxon>Magnoliopsida</taxon>
        <taxon>Liliopsida</taxon>
        <taxon>Asparagales</taxon>
        <taxon>Orchidaceae</taxon>
        <taxon>Epidendroideae</taxon>
        <taxon>Malaxideae</taxon>
        <taxon>Dendrobiinae</taxon>
        <taxon>Dendrobium</taxon>
    </lineage>
</organism>
<reference evidence="1 2" key="1">
    <citation type="journal article" date="2021" name="Hortic Res">
        <title>Chromosome-scale assembly of the Dendrobium chrysotoxum genome enhances the understanding of orchid evolution.</title>
        <authorList>
            <person name="Zhang Y."/>
            <person name="Zhang G.Q."/>
            <person name="Zhang D."/>
            <person name="Liu X.D."/>
            <person name="Xu X.Y."/>
            <person name="Sun W.H."/>
            <person name="Yu X."/>
            <person name="Zhu X."/>
            <person name="Wang Z.W."/>
            <person name="Zhao X."/>
            <person name="Zhong W.Y."/>
            <person name="Chen H."/>
            <person name="Yin W.L."/>
            <person name="Huang T."/>
            <person name="Niu S.C."/>
            <person name="Liu Z.J."/>
        </authorList>
    </citation>
    <scope>NUCLEOTIDE SEQUENCE [LARGE SCALE GENOMIC DNA]</scope>
    <source>
        <strain evidence="1">Lindl</strain>
    </source>
</reference>
<protein>
    <submittedName>
        <fullName evidence="1">Uncharacterized protein</fullName>
    </submittedName>
</protein>
<dbReference type="EMBL" id="JAGFBR010000002">
    <property type="protein sequence ID" value="KAH0470004.1"/>
    <property type="molecule type" value="Genomic_DNA"/>
</dbReference>
<evidence type="ECO:0000313" key="1">
    <source>
        <dbReference type="EMBL" id="KAH0470004.1"/>
    </source>
</evidence>
<proteinExistence type="predicted"/>
<keyword evidence="2" id="KW-1185">Reference proteome</keyword>
<dbReference type="PANTHER" id="PTHR46816">
    <property type="entry name" value="OS01G0273500 PROTEIN"/>
    <property type="match status" value="1"/>
</dbReference>
<dbReference type="PANTHER" id="PTHR46816:SF1">
    <property type="entry name" value="TETRATRICOPEPTIDE REPEAT (TPR)-LIKE SUPERFAMILY PROTEIN"/>
    <property type="match status" value="1"/>
</dbReference>
<dbReference type="Proteomes" id="UP000775213">
    <property type="component" value="Unassembled WGS sequence"/>
</dbReference>
<comment type="caution">
    <text evidence="1">The sequence shown here is derived from an EMBL/GenBank/DDBJ whole genome shotgun (WGS) entry which is preliminary data.</text>
</comment>
<name>A0AAV7HP02_DENCH</name>
<accession>A0AAV7HP02</accession>
<evidence type="ECO:0000313" key="2">
    <source>
        <dbReference type="Proteomes" id="UP000775213"/>
    </source>
</evidence>